<protein>
    <recommendedName>
        <fullName evidence="1">HTH cro/C1-type domain-containing protein</fullName>
    </recommendedName>
</protein>
<dbReference type="Pfam" id="PF13560">
    <property type="entry name" value="HTH_31"/>
    <property type="match status" value="1"/>
</dbReference>
<dbReference type="Gene3D" id="1.10.260.40">
    <property type="entry name" value="lambda repressor-like DNA-binding domains"/>
    <property type="match status" value="1"/>
</dbReference>
<dbReference type="SUPFAM" id="SSF47413">
    <property type="entry name" value="lambda repressor-like DNA-binding domains"/>
    <property type="match status" value="1"/>
</dbReference>
<evidence type="ECO:0000313" key="2">
    <source>
        <dbReference type="EMBL" id="GAA1182297.1"/>
    </source>
</evidence>
<dbReference type="CDD" id="cd00093">
    <property type="entry name" value="HTH_XRE"/>
    <property type="match status" value="1"/>
</dbReference>
<reference evidence="2 3" key="1">
    <citation type="journal article" date="2019" name="Int. J. Syst. Evol. Microbiol.">
        <title>The Global Catalogue of Microorganisms (GCM) 10K type strain sequencing project: providing services to taxonomists for standard genome sequencing and annotation.</title>
        <authorList>
            <consortium name="The Broad Institute Genomics Platform"/>
            <consortium name="The Broad Institute Genome Sequencing Center for Infectious Disease"/>
            <person name="Wu L."/>
            <person name="Ma J."/>
        </authorList>
    </citation>
    <scope>NUCLEOTIDE SEQUENCE [LARGE SCALE GENOMIC DNA]</scope>
    <source>
        <strain evidence="2 3">JCM 12696</strain>
    </source>
</reference>
<accession>A0ABN1V205</accession>
<dbReference type="EMBL" id="BAAAKV010000041">
    <property type="protein sequence ID" value="GAA1182297.1"/>
    <property type="molecule type" value="Genomic_DNA"/>
</dbReference>
<dbReference type="InterPro" id="IPR010982">
    <property type="entry name" value="Lambda_DNA-bd_dom_sf"/>
</dbReference>
<evidence type="ECO:0000313" key="3">
    <source>
        <dbReference type="Proteomes" id="UP001501371"/>
    </source>
</evidence>
<sequence>MSAAFESGMGDRVAELRLRRGMTQEQLAERAGLSVDVVRKLEQGRRKTARLSSKTVWAEVAR</sequence>
<dbReference type="InterPro" id="IPR001387">
    <property type="entry name" value="Cro/C1-type_HTH"/>
</dbReference>
<proteinExistence type="predicted"/>
<dbReference type="Proteomes" id="UP001501371">
    <property type="component" value="Unassembled WGS sequence"/>
</dbReference>
<dbReference type="PROSITE" id="PS50943">
    <property type="entry name" value="HTH_CROC1"/>
    <property type="match status" value="1"/>
</dbReference>
<organism evidence="2 3">
    <name type="scientific">Streptomyces hebeiensis</name>
    <dbReference type="NCBI Taxonomy" id="229486"/>
    <lineage>
        <taxon>Bacteria</taxon>
        <taxon>Bacillati</taxon>
        <taxon>Actinomycetota</taxon>
        <taxon>Actinomycetes</taxon>
        <taxon>Kitasatosporales</taxon>
        <taxon>Streptomycetaceae</taxon>
        <taxon>Streptomyces</taxon>
    </lineage>
</organism>
<evidence type="ECO:0000259" key="1">
    <source>
        <dbReference type="PROSITE" id="PS50943"/>
    </source>
</evidence>
<gene>
    <name evidence="2" type="ORF">GCM10009654_44430</name>
</gene>
<feature type="domain" description="HTH cro/C1-type" evidence="1">
    <location>
        <begin position="13"/>
        <end position="47"/>
    </location>
</feature>
<dbReference type="RefSeq" id="WP_344279456.1">
    <property type="nucleotide sequence ID" value="NZ_BAAAKV010000041.1"/>
</dbReference>
<dbReference type="SMART" id="SM00530">
    <property type="entry name" value="HTH_XRE"/>
    <property type="match status" value="1"/>
</dbReference>
<comment type="caution">
    <text evidence="2">The sequence shown here is derived from an EMBL/GenBank/DDBJ whole genome shotgun (WGS) entry which is preliminary data.</text>
</comment>
<name>A0ABN1V205_9ACTN</name>
<keyword evidence="3" id="KW-1185">Reference proteome</keyword>